<dbReference type="Proteomes" id="UP001432027">
    <property type="component" value="Unassembled WGS sequence"/>
</dbReference>
<dbReference type="AlphaFoldDB" id="A0AAV5SWY1"/>
<dbReference type="InterPro" id="IPR036047">
    <property type="entry name" value="F-box-like_dom_sf"/>
</dbReference>
<gene>
    <name evidence="2" type="ORF">PENTCL1PPCAC_9825</name>
</gene>
<accession>A0AAV5SWY1</accession>
<protein>
    <recommendedName>
        <fullName evidence="1">F-box domain-containing protein</fullName>
    </recommendedName>
</protein>
<sequence>SLAALPLELVSHVASFLDGIDRLNVRAVCKHLRDAIAASDFEVDTIILNSADDKKKEVGNLRNRLNSGLTYIRRAFSGSKQLKTQGYLLIHFGSSLHFRTSVFVEDVEGVISTRQKLFHKIRAQHLRLELIDFATFPIKKIEELLGACEFDQISMSTRSGTLEPSVLAFMHRYSHKRLTLEMHDRILDMPTLLALPQLHFLTVAWGQLEFPKSPNWNKEKHALPERDLLELVKQRHASIFLPVNMENERDLLEILMVVSASDIAQHVTLKVFLPLLRRFLSLVDCEIINGEVDDINQIRPSEFVFKSHQYMPLITHGNAQMSILKCSASHLAYGSVRYYQIGITNPIDHVLLSSYWC</sequence>
<comment type="caution">
    <text evidence="2">The sequence shown here is derived from an EMBL/GenBank/DDBJ whole genome shotgun (WGS) entry which is preliminary data.</text>
</comment>
<proteinExistence type="predicted"/>
<evidence type="ECO:0000313" key="2">
    <source>
        <dbReference type="EMBL" id="GMS87650.1"/>
    </source>
</evidence>
<name>A0AAV5SWY1_9BILA</name>
<dbReference type="EMBL" id="BTSX01000003">
    <property type="protein sequence ID" value="GMS87650.1"/>
    <property type="molecule type" value="Genomic_DNA"/>
</dbReference>
<dbReference type="Pfam" id="PF00646">
    <property type="entry name" value="F-box"/>
    <property type="match status" value="1"/>
</dbReference>
<dbReference type="CDD" id="cd22150">
    <property type="entry name" value="F-box_CeFBXA-like"/>
    <property type="match status" value="1"/>
</dbReference>
<dbReference type="InterPro" id="IPR001810">
    <property type="entry name" value="F-box_dom"/>
</dbReference>
<evidence type="ECO:0000313" key="3">
    <source>
        <dbReference type="Proteomes" id="UP001432027"/>
    </source>
</evidence>
<organism evidence="2 3">
    <name type="scientific">Pristionchus entomophagus</name>
    <dbReference type="NCBI Taxonomy" id="358040"/>
    <lineage>
        <taxon>Eukaryota</taxon>
        <taxon>Metazoa</taxon>
        <taxon>Ecdysozoa</taxon>
        <taxon>Nematoda</taxon>
        <taxon>Chromadorea</taxon>
        <taxon>Rhabditida</taxon>
        <taxon>Rhabditina</taxon>
        <taxon>Diplogasteromorpha</taxon>
        <taxon>Diplogasteroidea</taxon>
        <taxon>Neodiplogasteridae</taxon>
        <taxon>Pristionchus</taxon>
    </lineage>
</organism>
<dbReference type="SMART" id="SM00256">
    <property type="entry name" value="FBOX"/>
    <property type="match status" value="1"/>
</dbReference>
<keyword evidence="3" id="KW-1185">Reference proteome</keyword>
<dbReference type="SUPFAM" id="SSF81383">
    <property type="entry name" value="F-box domain"/>
    <property type="match status" value="1"/>
</dbReference>
<evidence type="ECO:0000259" key="1">
    <source>
        <dbReference type="PROSITE" id="PS50181"/>
    </source>
</evidence>
<feature type="non-terminal residue" evidence="2">
    <location>
        <position position="1"/>
    </location>
</feature>
<reference evidence="2" key="1">
    <citation type="submission" date="2023-10" db="EMBL/GenBank/DDBJ databases">
        <title>Genome assembly of Pristionchus species.</title>
        <authorList>
            <person name="Yoshida K."/>
            <person name="Sommer R.J."/>
        </authorList>
    </citation>
    <scope>NUCLEOTIDE SEQUENCE</scope>
    <source>
        <strain evidence="2">RS0144</strain>
    </source>
</reference>
<dbReference type="PROSITE" id="PS50181">
    <property type="entry name" value="FBOX"/>
    <property type="match status" value="1"/>
</dbReference>
<feature type="domain" description="F-box" evidence="1">
    <location>
        <begin position="1"/>
        <end position="46"/>
    </location>
</feature>